<comment type="caution">
    <text evidence="2">The sequence shown here is derived from an EMBL/GenBank/DDBJ whole genome shotgun (WGS) entry which is preliminary data.</text>
</comment>
<feature type="region of interest" description="Disordered" evidence="1">
    <location>
        <begin position="1"/>
        <end position="21"/>
    </location>
</feature>
<evidence type="ECO:0000313" key="3">
    <source>
        <dbReference type="Proteomes" id="UP000438429"/>
    </source>
</evidence>
<evidence type="ECO:0000313" key="2">
    <source>
        <dbReference type="EMBL" id="KAF0038318.1"/>
    </source>
</evidence>
<reference evidence="2 3" key="1">
    <citation type="submission" date="2019-06" db="EMBL/GenBank/DDBJ databases">
        <title>Draft genomes of female and male turbot (Scophthalmus maximus).</title>
        <authorList>
            <person name="Xu H."/>
            <person name="Xu X.-W."/>
            <person name="Shao C."/>
            <person name="Chen S."/>
        </authorList>
    </citation>
    <scope>NUCLEOTIDE SEQUENCE [LARGE SCALE GENOMIC DNA]</scope>
    <source>
        <strain evidence="2">Ysfricsl-2016a</strain>
        <tissue evidence="2">Blood</tissue>
    </source>
</reference>
<accession>A0A6A4T1W8</accession>
<dbReference type="Proteomes" id="UP000438429">
    <property type="component" value="Unassembled WGS sequence"/>
</dbReference>
<name>A0A6A4T1W8_SCOMX</name>
<proteinExistence type="predicted"/>
<evidence type="ECO:0000256" key="1">
    <source>
        <dbReference type="SAM" id="MobiDB-lite"/>
    </source>
</evidence>
<dbReference type="AlphaFoldDB" id="A0A6A4T1W8"/>
<protein>
    <submittedName>
        <fullName evidence="2">Uncharacterized protein</fullName>
    </submittedName>
</protein>
<sequence length="175" mass="19623">MEAATSRMQPDVSRRTRCHQRPSAVMPVLRQCALLSINERRHSGEQDTTQAGTVQLSGPEVMAEAADDDEGSAQQCALDVARREMMHRGDGAHTTGFTIERPPHWALQRRKPAPMQRLIHTLPVGGGDRPPPLCTLLSQAPTKSSQYGDDRRKETVYRPILLGYRLITNYIEFIH</sequence>
<organism evidence="2 3">
    <name type="scientific">Scophthalmus maximus</name>
    <name type="common">Turbot</name>
    <name type="synonym">Psetta maxima</name>
    <dbReference type="NCBI Taxonomy" id="52904"/>
    <lineage>
        <taxon>Eukaryota</taxon>
        <taxon>Metazoa</taxon>
        <taxon>Chordata</taxon>
        <taxon>Craniata</taxon>
        <taxon>Vertebrata</taxon>
        <taxon>Euteleostomi</taxon>
        <taxon>Actinopterygii</taxon>
        <taxon>Neopterygii</taxon>
        <taxon>Teleostei</taxon>
        <taxon>Neoteleostei</taxon>
        <taxon>Acanthomorphata</taxon>
        <taxon>Carangaria</taxon>
        <taxon>Pleuronectiformes</taxon>
        <taxon>Pleuronectoidei</taxon>
        <taxon>Scophthalmidae</taxon>
        <taxon>Scophthalmus</taxon>
    </lineage>
</organism>
<dbReference type="EMBL" id="VEVO01000008">
    <property type="protein sequence ID" value="KAF0038318.1"/>
    <property type="molecule type" value="Genomic_DNA"/>
</dbReference>
<gene>
    <name evidence="2" type="ORF">F2P81_008802</name>
</gene>